<gene>
    <name evidence="2" type="ORF">AWOD_I_2541</name>
</gene>
<proteinExistence type="predicted"/>
<keyword evidence="1" id="KW-0812">Transmembrane</keyword>
<sequence length="121" mass="13970">MSDIDLVVKQSRKIESLLKAHYHAEGKGLHQLVTSCEERLPHEVIGKLRFIATMRNKVVHEDGYKLEDKSSFKDACNEMVDILTPRASRFLWKLVGVIVLLSTLVSVSIYMIHWDNIKNFF</sequence>
<feature type="transmembrane region" description="Helical" evidence="1">
    <location>
        <begin position="90"/>
        <end position="112"/>
    </location>
</feature>
<keyword evidence="1" id="KW-0472">Membrane</keyword>
<accession>A0A090IQ17</accession>
<reference evidence="3" key="1">
    <citation type="submission" date="2014-09" db="EMBL/GenBank/DDBJ databases">
        <authorList>
            <person name="Hjerde E."/>
        </authorList>
    </citation>
    <scope>NUCLEOTIDE SEQUENCE [LARGE SCALE GENOMIC DNA]</scope>
    <source>
        <strain evidence="3">06/09/139</strain>
    </source>
</reference>
<dbReference type="PATRIC" id="fig|80852.17.peg.2630"/>
<organism evidence="2 3">
    <name type="scientific">Aliivibrio wodanis</name>
    <dbReference type="NCBI Taxonomy" id="80852"/>
    <lineage>
        <taxon>Bacteria</taxon>
        <taxon>Pseudomonadati</taxon>
        <taxon>Pseudomonadota</taxon>
        <taxon>Gammaproteobacteria</taxon>
        <taxon>Vibrionales</taxon>
        <taxon>Vibrionaceae</taxon>
        <taxon>Aliivibrio</taxon>
    </lineage>
</organism>
<evidence type="ECO:0000256" key="1">
    <source>
        <dbReference type="SAM" id="Phobius"/>
    </source>
</evidence>
<dbReference type="STRING" id="80852.AWOD_I_2541"/>
<dbReference type="OrthoDB" id="5827998at2"/>
<dbReference type="KEGG" id="awd:AWOD_I_2541"/>
<name>A0A090IQ17_9GAMM</name>
<protein>
    <submittedName>
        <fullName evidence="2">Membrane protein</fullName>
    </submittedName>
</protein>
<keyword evidence="3" id="KW-1185">Reference proteome</keyword>
<dbReference type="AlphaFoldDB" id="A0A090IQ17"/>
<evidence type="ECO:0000313" key="3">
    <source>
        <dbReference type="Proteomes" id="UP000032427"/>
    </source>
</evidence>
<dbReference type="HOGENOM" id="CLU_2025792_0_0_6"/>
<keyword evidence="1" id="KW-1133">Transmembrane helix</keyword>
<evidence type="ECO:0000313" key="2">
    <source>
        <dbReference type="EMBL" id="CED72592.1"/>
    </source>
</evidence>
<dbReference type="GeneID" id="28542140"/>
<dbReference type="EMBL" id="LN554846">
    <property type="protein sequence ID" value="CED72592.1"/>
    <property type="molecule type" value="Genomic_DNA"/>
</dbReference>
<dbReference type="Proteomes" id="UP000032427">
    <property type="component" value="Chromosome 1"/>
</dbReference>